<sequence length="245" mass="27958">MPNPTHIWPVLSRSAPGGFIIPPFDGASSWSAYKIQFHTIMEANGWTKKQTRTALALSLRDSALTVLGTIAKDDKLTYDKLMEALEVRYVDEHLKYVFRVQIKDRVQRRGEIFSSELWRLRNSSGKHKESSLNELPLSGQMDCVRNRTSCKSRGDLVLKAANTVPNKKRRSQARKVVKDGFSEEWRDSLSKAQEDDKDLRPIVECYKANSPGPKWSKVAAMSPVTKSYWAQWDSLVIQDEIQCLK</sequence>
<proteinExistence type="predicted"/>
<protein>
    <submittedName>
        <fullName evidence="1">Uncharacterized protein</fullName>
    </submittedName>
</protein>
<dbReference type="Proteomes" id="UP001153714">
    <property type="component" value="Chromosome 1"/>
</dbReference>
<reference evidence="1" key="2">
    <citation type="submission" date="2022-10" db="EMBL/GenBank/DDBJ databases">
        <authorList>
            <consortium name="ENA_rothamsted_submissions"/>
            <consortium name="culmorum"/>
            <person name="King R."/>
        </authorList>
    </citation>
    <scope>NUCLEOTIDE SEQUENCE</scope>
</reference>
<accession>A0A9P0C5H5</accession>
<gene>
    <name evidence="1" type="ORF">DIATSA_LOCUS426</name>
</gene>
<organism evidence="1 2">
    <name type="scientific">Diatraea saccharalis</name>
    <name type="common">sugarcane borer</name>
    <dbReference type="NCBI Taxonomy" id="40085"/>
    <lineage>
        <taxon>Eukaryota</taxon>
        <taxon>Metazoa</taxon>
        <taxon>Ecdysozoa</taxon>
        <taxon>Arthropoda</taxon>
        <taxon>Hexapoda</taxon>
        <taxon>Insecta</taxon>
        <taxon>Pterygota</taxon>
        <taxon>Neoptera</taxon>
        <taxon>Endopterygota</taxon>
        <taxon>Lepidoptera</taxon>
        <taxon>Glossata</taxon>
        <taxon>Ditrysia</taxon>
        <taxon>Pyraloidea</taxon>
        <taxon>Crambidae</taxon>
        <taxon>Crambinae</taxon>
        <taxon>Diatraea</taxon>
    </lineage>
</organism>
<dbReference type="OrthoDB" id="425619at2759"/>
<name>A0A9P0C5H5_9NEOP</name>
<keyword evidence="2" id="KW-1185">Reference proteome</keyword>
<dbReference type="EMBL" id="OU893332">
    <property type="protein sequence ID" value="CAH0746310.1"/>
    <property type="molecule type" value="Genomic_DNA"/>
</dbReference>
<dbReference type="AlphaFoldDB" id="A0A9P0C5H5"/>
<dbReference type="PANTHER" id="PTHR45823">
    <property type="entry name" value="T-SNARE COILED-COIL HOMOLOGY DOMAIN-CONTAINING PROTEIN"/>
    <property type="match status" value="1"/>
</dbReference>
<evidence type="ECO:0000313" key="1">
    <source>
        <dbReference type="EMBL" id="CAH0746310.1"/>
    </source>
</evidence>
<evidence type="ECO:0000313" key="2">
    <source>
        <dbReference type="Proteomes" id="UP001153714"/>
    </source>
</evidence>
<reference evidence="1" key="1">
    <citation type="submission" date="2021-12" db="EMBL/GenBank/DDBJ databases">
        <authorList>
            <person name="King R."/>
        </authorList>
    </citation>
    <scope>NUCLEOTIDE SEQUENCE</scope>
</reference>
<dbReference type="PANTHER" id="PTHR45823:SF1">
    <property type="entry name" value="T-SNARE COILED-COIL HOMOLOGY DOMAIN-CONTAINING PROTEIN"/>
    <property type="match status" value="1"/>
</dbReference>